<dbReference type="InterPro" id="IPR000595">
    <property type="entry name" value="cNMP-bd_dom"/>
</dbReference>
<dbReference type="InterPro" id="IPR012318">
    <property type="entry name" value="HTH_CRP"/>
</dbReference>
<evidence type="ECO:0000313" key="6">
    <source>
        <dbReference type="EMBL" id="GAJ93153.1"/>
    </source>
</evidence>
<gene>
    <name evidence="6" type="ORF">RRH01S_05_02270</name>
</gene>
<evidence type="ECO:0000259" key="4">
    <source>
        <dbReference type="PROSITE" id="PS50042"/>
    </source>
</evidence>
<organism evidence="6 7">
    <name type="scientific">Rhizobium rhizogenes NBRC 13257</name>
    <dbReference type="NCBI Taxonomy" id="1220581"/>
    <lineage>
        <taxon>Bacteria</taxon>
        <taxon>Pseudomonadati</taxon>
        <taxon>Pseudomonadota</taxon>
        <taxon>Alphaproteobacteria</taxon>
        <taxon>Hyphomicrobiales</taxon>
        <taxon>Rhizobiaceae</taxon>
        <taxon>Rhizobium/Agrobacterium group</taxon>
        <taxon>Rhizobium</taxon>
    </lineage>
</organism>
<dbReference type="EMBL" id="BAYX01000005">
    <property type="protein sequence ID" value="GAJ93153.1"/>
    <property type="molecule type" value="Genomic_DNA"/>
</dbReference>
<dbReference type="GO" id="GO:0005829">
    <property type="term" value="C:cytosol"/>
    <property type="evidence" value="ECO:0007669"/>
    <property type="project" value="TreeGrafter"/>
</dbReference>
<name>A0AA87Q0K5_RHIRH</name>
<dbReference type="SMART" id="SM00100">
    <property type="entry name" value="cNMP"/>
    <property type="match status" value="1"/>
</dbReference>
<proteinExistence type="predicted"/>
<dbReference type="GO" id="GO:0003700">
    <property type="term" value="F:DNA-binding transcription factor activity"/>
    <property type="evidence" value="ECO:0007669"/>
    <property type="project" value="TreeGrafter"/>
</dbReference>
<keyword evidence="3" id="KW-0804">Transcription</keyword>
<dbReference type="SMART" id="SM00419">
    <property type="entry name" value="HTH_CRP"/>
    <property type="match status" value="1"/>
</dbReference>
<dbReference type="GeneID" id="86852393"/>
<dbReference type="Gene3D" id="2.60.120.10">
    <property type="entry name" value="Jelly Rolls"/>
    <property type="match status" value="1"/>
</dbReference>
<dbReference type="InterPro" id="IPR036388">
    <property type="entry name" value="WH-like_DNA-bd_sf"/>
</dbReference>
<dbReference type="InterPro" id="IPR050397">
    <property type="entry name" value="Env_Response_Regulators"/>
</dbReference>
<dbReference type="GO" id="GO:0003677">
    <property type="term" value="F:DNA binding"/>
    <property type="evidence" value="ECO:0007669"/>
    <property type="project" value="UniProtKB-KW"/>
</dbReference>
<dbReference type="Pfam" id="PF13545">
    <property type="entry name" value="HTH_Crp_2"/>
    <property type="match status" value="1"/>
</dbReference>
<comment type="caution">
    <text evidence="6">The sequence shown here is derived from an EMBL/GenBank/DDBJ whole genome shotgun (WGS) entry which is preliminary data.</text>
</comment>
<feature type="domain" description="HTH crp-type" evidence="5">
    <location>
        <begin position="146"/>
        <end position="218"/>
    </location>
</feature>
<evidence type="ECO:0000313" key="7">
    <source>
        <dbReference type="Proteomes" id="UP000026941"/>
    </source>
</evidence>
<dbReference type="Pfam" id="PF00027">
    <property type="entry name" value="cNMP_binding"/>
    <property type="match status" value="1"/>
</dbReference>
<sequence length="230" mass="25899">MDVYPLGFAEITLFKALDKQARRALECQCRWRRYRANEAIIDDQDEGNDLFLVVRGQLRASVCIAGQETIMRDIRAGEYFGEIAAIDNRPRSAHIRCLTDSIVAQMPAHVFWQAIQQYPEVGRQVLVSLAALIRSLTDRVNETSALSMKHRLLAELLRLSRSVSGATESYIISPPPTHAELAARIGSHREAVTRELNSLTRLGLITRHRGAISLQDRNRLQQTLDKALQG</sequence>
<dbReference type="RefSeq" id="WP_012650374.1">
    <property type="nucleotide sequence ID" value="NZ_BAYX01000005.1"/>
</dbReference>
<keyword evidence="1" id="KW-0805">Transcription regulation</keyword>
<evidence type="ECO:0000256" key="1">
    <source>
        <dbReference type="ARBA" id="ARBA00023015"/>
    </source>
</evidence>
<dbReference type="InterPro" id="IPR036390">
    <property type="entry name" value="WH_DNA-bd_sf"/>
</dbReference>
<dbReference type="SUPFAM" id="SSF51206">
    <property type="entry name" value="cAMP-binding domain-like"/>
    <property type="match status" value="1"/>
</dbReference>
<evidence type="ECO:0000259" key="5">
    <source>
        <dbReference type="PROSITE" id="PS51063"/>
    </source>
</evidence>
<dbReference type="Gene3D" id="1.10.10.10">
    <property type="entry name" value="Winged helix-like DNA-binding domain superfamily/Winged helix DNA-binding domain"/>
    <property type="match status" value="1"/>
</dbReference>
<evidence type="ECO:0000256" key="3">
    <source>
        <dbReference type="ARBA" id="ARBA00023163"/>
    </source>
</evidence>
<protein>
    <submittedName>
        <fullName evidence="6">Crp family transcriptional regulator</fullName>
    </submittedName>
</protein>
<dbReference type="PROSITE" id="PS51063">
    <property type="entry name" value="HTH_CRP_2"/>
    <property type="match status" value="1"/>
</dbReference>
<reference evidence="6 7" key="1">
    <citation type="submission" date="2014-05" db="EMBL/GenBank/DDBJ databases">
        <title>Whole genome shotgun sequence of Rhizobium rhizogenes NBRC 13257.</title>
        <authorList>
            <person name="Katano-Makiyama Y."/>
            <person name="Hosoyama A."/>
            <person name="Hashimoto M."/>
            <person name="Hosoyama Y."/>
            <person name="Noguchi M."/>
            <person name="Tsuchikane K."/>
            <person name="Kimura A."/>
            <person name="Ohji S."/>
            <person name="Ichikawa N."/>
            <person name="Yamazoe A."/>
            <person name="Fujita N."/>
        </authorList>
    </citation>
    <scope>NUCLEOTIDE SEQUENCE [LARGE SCALE GENOMIC DNA]</scope>
    <source>
        <strain evidence="6 7">NBRC 13257</strain>
    </source>
</reference>
<dbReference type="PANTHER" id="PTHR24567:SF74">
    <property type="entry name" value="HTH-TYPE TRANSCRIPTIONAL REGULATOR ARCR"/>
    <property type="match status" value="1"/>
</dbReference>
<dbReference type="PANTHER" id="PTHR24567">
    <property type="entry name" value="CRP FAMILY TRANSCRIPTIONAL REGULATORY PROTEIN"/>
    <property type="match status" value="1"/>
</dbReference>
<dbReference type="CDD" id="cd00038">
    <property type="entry name" value="CAP_ED"/>
    <property type="match status" value="1"/>
</dbReference>
<dbReference type="Proteomes" id="UP000026941">
    <property type="component" value="Unassembled WGS sequence"/>
</dbReference>
<evidence type="ECO:0000256" key="2">
    <source>
        <dbReference type="ARBA" id="ARBA00023125"/>
    </source>
</evidence>
<dbReference type="InterPro" id="IPR014710">
    <property type="entry name" value="RmlC-like_jellyroll"/>
</dbReference>
<keyword evidence="2" id="KW-0238">DNA-binding</keyword>
<dbReference type="SUPFAM" id="SSF46785">
    <property type="entry name" value="Winged helix' DNA-binding domain"/>
    <property type="match status" value="1"/>
</dbReference>
<dbReference type="AlphaFoldDB" id="A0AA87Q0K5"/>
<feature type="domain" description="Cyclic nucleotide-binding" evidence="4">
    <location>
        <begin position="13"/>
        <end position="132"/>
    </location>
</feature>
<dbReference type="InterPro" id="IPR018490">
    <property type="entry name" value="cNMP-bd_dom_sf"/>
</dbReference>
<accession>A0AA87Q0K5</accession>
<dbReference type="PROSITE" id="PS50042">
    <property type="entry name" value="CNMP_BINDING_3"/>
    <property type="match status" value="1"/>
</dbReference>